<dbReference type="Gene3D" id="3.20.20.120">
    <property type="entry name" value="Enolase-like C-terminal domain"/>
    <property type="match status" value="1"/>
</dbReference>
<feature type="domain" description="Mandelate racemase/muconate lactonizing enzyme C-terminal" evidence="4">
    <location>
        <begin position="196"/>
        <end position="293"/>
    </location>
</feature>
<protein>
    <submittedName>
        <fullName evidence="5">Mandelate racemase</fullName>
    </submittedName>
</protein>
<dbReference type="PANTHER" id="PTHR13794">
    <property type="entry name" value="ENOLASE SUPERFAMILY, MANDELATE RACEMASE"/>
    <property type="match status" value="1"/>
</dbReference>
<dbReference type="AlphaFoldDB" id="A0A5P2HB16"/>
<dbReference type="Pfam" id="PF02746">
    <property type="entry name" value="MR_MLE_N"/>
    <property type="match status" value="1"/>
</dbReference>
<dbReference type="SUPFAM" id="SSF51604">
    <property type="entry name" value="Enolase C-terminal domain-like"/>
    <property type="match status" value="1"/>
</dbReference>
<proteinExistence type="predicted"/>
<dbReference type="InterPro" id="IPR029017">
    <property type="entry name" value="Enolase-like_N"/>
</dbReference>
<dbReference type="SFLD" id="SFLDG00179">
    <property type="entry name" value="mandelate_racemase"/>
    <property type="match status" value="1"/>
</dbReference>
<sequence>MAADFLDCGVGSHLVNQFGESNDIGLGLVRFSDRLVDTLSLPPAWRNTVKPALHISAIRTRFVKVPMKFPLGTSAARVTAAPLLLVDLETKEGVIGRSYLFCYRDSGARAIAEILAEANGLIAGMEAAPAKIADFLGRRYALLGVTGVARMALAAIDIALWDAQAVAAEMPLATFLGGTLDPIPAYNSDGLGLMPAKDAAEEAVRLLEPGFHAVKLRLGHADARVDREVAAAVRGAMGSDAALMVDYNQALTVPEAIQRGRALDGLNVYWLEEQIRHGDLQGYAAIAAALDTPVQLGENLDGPEAVFDVVATRAADYLMLDPARIGGVTGWMRGAAIAAARGVPVSSHLFPEISIHLLAATPTAHWLEYTSWADAILEAPLEIVDGRIAPPNRPGLGLQWSESGIARCGLG</sequence>
<evidence type="ECO:0000256" key="1">
    <source>
        <dbReference type="ARBA" id="ARBA00001946"/>
    </source>
</evidence>
<dbReference type="InterPro" id="IPR036849">
    <property type="entry name" value="Enolase-like_C_sf"/>
</dbReference>
<dbReference type="SFLD" id="SFLDS00001">
    <property type="entry name" value="Enolase"/>
    <property type="match status" value="1"/>
</dbReference>
<dbReference type="InterPro" id="IPR046945">
    <property type="entry name" value="RHMD-like"/>
</dbReference>
<name>A0A5P2HB16_9BURK</name>
<dbReference type="GO" id="GO:0016836">
    <property type="term" value="F:hydro-lyase activity"/>
    <property type="evidence" value="ECO:0007669"/>
    <property type="project" value="TreeGrafter"/>
</dbReference>
<organism evidence="5 6">
    <name type="scientific">Cupriavidus pauculus</name>
    <dbReference type="NCBI Taxonomy" id="82633"/>
    <lineage>
        <taxon>Bacteria</taxon>
        <taxon>Pseudomonadati</taxon>
        <taxon>Pseudomonadota</taxon>
        <taxon>Betaproteobacteria</taxon>
        <taxon>Burkholderiales</taxon>
        <taxon>Burkholderiaceae</taxon>
        <taxon>Cupriavidus</taxon>
    </lineage>
</organism>
<dbReference type="GO" id="GO:0016052">
    <property type="term" value="P:carbohydrate catabolic process"/>
    <property type="evidence" value="ECO:0007669"/>
    <property type="project" value="TreeGrafter"/>
</dbReference>
<dbReference type="OrthoDB" id="8609034at2"/>
<accession>A0A5P2HB16</accession>
<dbReference type="SUPFAM" id="SSF54826">
    <property type="entry name" value="Enolase N-terminal domain-like"/>
    <property type="match status" value="1"/>
</dbReference>
<evidence type="ECO:0000256" key="3">
    <source>
        <dbReference type="ARBA" id="ARBA00022842"/>
    </source>
</evidence>
<dbReference type="EMBL" id="CP044067">
    <property type="protein sequence ID" value="QET05196.1"/>
    <property type="molecule type" value="Genomic_DNA"/>
</dbReference>
<dbReference type="PANTHER" id="PTHR13794:SF58">
    <property type="entry name" value="MITOCHONDRIAL ENOLASE SUPERFAMILY MEMBER 1"/>
    <property type="match status" value="1"/>
</dbReference>
<reference evidence="5 6" key="1">
    <citation type="submission" date="2019-09" db="EMBL/GenBank/DDBJ databases">
        <title>FDA dAtabase for Regulatory Grade micrObial Sequences (FDA-ARGOS): Supporting development and validation of Infectious Disease Dx tests.</title>
        <authorList>
            <person name="Sciortino C."/>
            <person name="Tallon L."/>
            <person name="Sadzewicz L."/>
            <person name="Vavikolanu K."/>
            <person name="Mehta A."/>
            <person name="Aluvathingal J."/>
            <person name="Nadendla S."/>
            <person name="Nandy P."/>
            <person name="Geyer C."/>
            <person name="Yan Y."/>
            <person name="Sichtig H."/>
        </authorList>
    </citation>
    <scope>NUCLEOTIDE SEQUENCE [LARGE SCALE GENOMIC DNA]</scope>
    <source>
        <strain evidence="5 6">FDAARGOS_664</strain>
    </source>
</reference>
<dbReference type="InterPro" id="IPR013341">
    <property type="entry name" value="Mandelate_racemase_N_dom"/>
</dbReference>
<dbReference type="InterPro" id="IPR029065">
    <property type="entry name" value="Enolase_C-like"/>
</dbReference>
<evidence type="ECO:0000313" key="6">
    <source>
        <dbReference type="Proteomes" id="UP000322822"/>
    </source>
</evidence>
<dbReference type="SMART" id="SM00922">
    <property type="entry name" value="MR_MLE"/>
    <property type="match status" value="1"/>
</dbReference>
<evidence type="ECO:0000256" key="2">
    <source>
        <dbReference type="ARBA" id="ARBA00022723"/>
    </source>
</evidence>
<dbReference type="InterPro" id="IPR013342">
    <property type="entry name" value="Mandelate_racemase_C"/>
</dbReference>
<evidence type="ECO:0000259" key="4">
    <source>
        <dbReference type="SMART" id="SM00922"/>
    </source>
</evidence>
<keyword evidence="2" id="KW-0479">Metal-binding</keyword>
<gene>
    <name evidence="5" type="ORF">FOB72_24505</name>
</gene>
<comment type="cofactor">
    <cofactor evidence="1">
        <name>Mg(2+)</name>
        <dbReference type="ChEBI" id="CHEBI:18420"/>
    </cofactor>
</comment>
<evidence type="ECO:0000313" key="5">
    <source>
        <dbReference type="EMBL" id="QET05196.1"/>
    </source>
</evidence>
<dbReference type="Pfam" id="PF13378">
    <property type="entry name" value="MR_MLE_C"/>
    <property type="match status" value="1"/>
</dbReference>
<dbReference type="GO" id="GO:0000287">
    <property type="term" value="F:magnesium ion binding"/>
    <property type="evidence" value="ECO:0007669"/>
    <property type="project" value="TreeGrafter"/>
</dbReference>
<dbReference type="Proteomes" id="UP000322822">
    <property type="component" value="Chromosome 2"/>
</dbReference>
<dbReference type="Gene3D" id="3.30.390.10">
    <property type="entry name" value="Enolase-like, N-terminal domain"/>
    <property type="match status" value="1"/>
</dbReference>
<keyword evidence="3" id="KW-0460">Magnesium</keyword>